<feature type="region of interest" description="Disordered" evidence="1">
    <location>
        <begin position="1"/>
        <end position="57"/>
    </location>
</feature>
<evidence type="ECO:0000256" key="1">
    <source>
        <dbReference type="SAM" id="MobiDB-lite"/>
    </source>
</evidence>
<name>A0A369JJP7_HYPMA</name>
<dbReference type="InParanoid" id="A0A369JJP7"/>
<gene>
    <name evidence="2" type="ORF">Hypma_012090</name>
</gene>
<evidence type="ECO:0000313" key="3">
    <source>
        <dbReference type="Proteomes" id="UP000076154"/>
    </source>
</evidence>
<dbReference type="EMBL" id="LUEZ02000058">
    <property type="protein sequence ID" value="RDB20635.1"/>
    <property type="molecule type" value="Genomic_DNA"/>
</dbReference>
<dbReference type="AlphaFoldDB" id="A0A369JJP7"/>
<keyword evidence="3" id="KW-1185">Reference proteome</keyword>
<protein>
    <submittedName>
        <fullName evidence="2">Uncharacterized protein</fullName>
    </submittedName>
</protein>
<accession>A0A369JJP7</accession>
<organism evidence="2 3">
    <name type="scientific">Hypsizygus marmoreus</name>
    <name type="common">White beech mushroom</name>
    <name type="synonym">Agaricus marmoreus</name>
    <dbReference type="NCBI Taxonomy" id="39966"/>
    <lineage>
        <taxon>Eukaryota</taxon>
        <taxon>Fungi</taxon>
        <taxon>Dikarya</taxon>
        <taxon>Basidiomycota</taxon>
        <taxon>Agaricomycotina</taxon>
        <taxon>Agaricomycetes</taxon>
        <taxon>Agaricomycetidae</taxon>
        <taxon>Agaricales</taxon>
        <taxon>Tricholomatineae</taxon>
        <taxon>Lyophyllaceae</taxon>
        <taxon>Hypsizygus</taxon>
    </lineage>
</organism>
<dbReference type="Proteomes" id="UP000076154">
    <property type="component" value="Unassembled WGS sequence"/>
</dbReference>
<evidence type="ECO:0000313" key="2">
    <source>
        <dbReference type="EMBL" id="RDB20635.1"/>
    </source>
</evidence>
<sequence>MDDPDKPGRNASSELDGWDGRERLKGRDRHCSQAPVSGLLSCPSMNDRAHPVPPLFRQTPLPHASGFFTDAHISASAGSLREDITVVVFEARR</sequence>
<reference evidence="2" key="1">
    <citation type="submission" date="2018-04" db="EMBL/GenBank/DDBJ databases">
        <title>Whole genome sequencing of Hypsizygus marmoreus.</title>
        <authorList>
            <person name="Choi I.-G."/>
            <person name="Min B."/>
            <person name="Kim J.-G."/>
            <person name="Kim S."/>
            <person name="Oh Y.-L."/>
            <person name="Kong W.-S."/>
            <person name="Park H."/>
            <person name="Jeong J."/>
            <person name="Song E.-S."/>
        </authorList>
    </citation>
    <scope>NUCLEOTIDE SEQUENCE [LARGE SCALE GENOMIC DNA]</scope>
    <source>
        <strain evidence="2">51987-8</strain>
    </source>
</reference>
<proteinExistence type="predicted"/>
<feature type="compositionally biased region" description="Basic and acidic residues" evidence="1">
    <location>
        <begin position="18"/>
        <end position="31"/>
    </location>
</feature>
<comment type="caution">
    <text evidence="2">The sequence shown here is derived from an EMBL/GenBank/DDBJ whole genome shotgun (WGS) entry which is preliminary data.</text>
</comment>